<evidence type="ECO:0000313" key="1">
    <source>
        <dbReference type="EMBL" id="TFH88861.1"/>
    </source>
</evidence>
<keyword evidence="1" id="KW-0547">Nucleotide-binding</keyword>
<dbReference type="GO" id="GO:0004386">
    <property type="term" value="F:helicase activity"/>
    <property type="evidence" value="ECO:0007669"/>
    <property type="project" value="UniProtKB-KW"/>
</dbReference>
<dbReference type="InterPro" id="IPR027417">
    <property type="entry name" value="P-loop_NTPase"/>
</dbReference>
<accession>A0A4Y8W973</accession>
<protein>
    <submittedName>
        <fullName evidence="1">Conjugative transfer relaxase/helicase TraI</fullName>
    </submittedName>
</protein>
<sequence>QMATEKLPYEVAQDYLSRTQETRENTLIIAYTNNERDVITEHIRHGLIERKELGKENIIAPRLRLTGATGEELKTMMPYQKGLVLSTKPGHYSTIISVDSEHGVVMIKSHDTGKERAFLPRHRDHRFTGLYSVSHKPLSTGDKIITRFTDKARGIKANVIHHVIRTDGHTLIAQSKEGQSLTIDPTKLQDGHWDYAYTRTADMAQGATYQNVITSIKGKGALTNLRRAYIDLTRAS</sequence>
<dbReference type="Gene3D" id="2.30.30.940">
    <property type="match status" value="1"/>
</dbReference>
<reference evidence="1 2" key="1">
    <citation type="submission" date="2019-01" db="EMBL/GenBank/DDBJ databases">
        <title>Vibrio BEI176 sp. nov, a marine bacterium isolated from China: eastern marignal seas.</title>
        <authorList>
            <person name="Li B."/>
        </authorList>
    </citation>
    <scope>NUCLEOTIDE SEQUENCE [LARGE SCALE GENOMIC DNA]</scope>
    <source>
        <strain evidence="1 2">BEI176</strain>
    </source>
</reference>
<name>A0A4Y8W973_9VIBR</name>
<dbReference type="Gene3D" id="3.40.50.300">
    <property type="entry name" value="P-loop containing nucleotide triphosphate hydrolases"/>
    <property type="match status" value="1"/>
</dbReference>
<keyword evidence="1" id="KW-0067">ATP-binding</keyword>
<keyword evidence="1" id="KW-0347">Helicase</keyword>
<feature type="non-terminal residue" evidence="1">
    <location>
        <position position="236"/>
    </location>
</feature>
<proteinExistence type="predicted"/>
<keyword evidence="2" id="KW-1185">Reference proteome</keyword>
<gene>
    <name evidence="1" type="ORF">ELS82_25580</name>
</gene>
<comment type="caution">
    <text evidence="1">The sequence shown here is derived from an EMBL/GenBank/DDBJ whole genome shotgun (WGS) entry which is preliminary data.</text>
</comment>
<organism evidence="1 2">
    <name type="scientific">Vibrio ouci</name>
    <dbReference type="NCBI Taxonomy" id="2499078"/>
    <lineage>
        <taxon>Bacteria</taxon>
        <taxon>Pseudomonadati</taxon>
        <taxon>Pseudomonadota</taxon>
        <taxon>Gammaproteobacteria</taxon>
        <taxon>Vibrionales</taxon>
        <taxon>Vibrionaceae</taxon>
        <taxon>Vibrio</taxon>
    </lineage>
</organism>
<dbReference type="SUPFAM" id="SSF52540">
    <property type="entry name" value="P-loop containing nucleoside triphosphate hydrolases"/>
    <property type="match status" value="1"/>
</dbReference>
<dbReference type="Proteomes" id="UP000297753">
    <property type="component" value="Unassembled WGS sequence"/>
</dbReference>
<keyword evidence="1" id="KW-0378">Hydrolase</keyword>
<dbReference type="AlphaFoldDB" id="A0A4Y8W973"/>
<evidence type="ECO:0000313" key="2">
    <source>
        <dbReference type="Proteomes" id="UP000297753"/>
    </source>
</evidence>
<feature type="non-terminal residue" evidence="1">
    <location>
        <position position="1"/>
    </location>
</feature>
<dbReference type="EMBL" id="SATR01000265">
    <property type="protein sequence ID" value="TFH88861.1"/>
    <property type="molecule type" value="Genomic_DNA"/>
</dbReference>